<feature type="domain" description="BAH" evidence="2">
    <location>
        <begin position="686"/>
        <end position="858"/>
    </location>
</feature>
<organism evidence="3 4">
    <name type="scientific">Chilo suppressalis</name>
    <name type="common">Asiatic rice borer moth</name>
    <dbReference type="NCBI Taxonomy" id="168631"/>
    <lineage>
        <taxon>Eukaryota</taxon>
        <taxon>Metazoa</taxon>
        <taxon>Ecdysozoa</taxon>
        <taxon>Arthropoda</taxon>
        <taxon>Hexapoda</taxon>
        <taxon>Insecta</taxon>
        <taxon>Pterygota</taxon>
        <taxon>Neoptera</taxon>
        <taxon>Endopterygota</taxon>
        <taxon>Lepidoptera</taxon>
        <taxon>Glossata</taxon>
        <taxon>Ditrysia</taxon>
        <taxon>Pyraloidea</taxon>
        <taxon>Crambidae</taxon>
        <taxon>Crambinae</taxon>
        <taxon>Chilo</taxon>
    </lineage>
</organism>
<feature type="compositionally biased region" description="Basic residues" evidence="1">
    <location>
        <begin position="357"/>
        <end position="368"/>
    </location>
</feature>
<dbReference type="InterPro" id="IPR053032">
    <property type="entry name" value="BAH_domain-containing"/>
</dbReference>
<proteinExistence type="predicted"/>
<reference evidence="3" key="1">
    <citation type="submission" date="2021-12" db="EMBL/GenBank/DDBJ databases">
        <authorList>
            <person name="King R."/>
        </authorList>
    </citation>
    <scope>NUCLEOTIDE SEQUENCE</scope>
</reference>
<feature type="region of interest" description="Disordered" evidence="1">
    <location>
        <begin position="162"/>
        <end position="197"/>
    </location>
</feature>
<protein>
    <recommendedName>
        <fullName evidence="2">BAH domain-containing protein</fullName>
    </recommendedName>
</protein>
<sequence>MVWPTPTAEERGQAGMDPAGWSTTAAERDPRTSTFVTGSSPLATKAPGRLTSAKSCLKNNPLASKRAAADLKANRQLLLGQVLQRYYQPAGPLIKETGAEAERALARYHPQPHYHAPHPSDPPLESEPPAASDAPHPCPLPAIGGASPKRELYDVRENLRLAGDIPGPAEPIGPPSPARGSAGACAPQPPPAAPRRARLGKAMARRSLAGDDTGLLLSVPQPSLTQHSDADDDVLAISPPVCAPIDLSSSDERSTPLVDVKKENEGPTNALSRKTDAQALREHNCTTVSDQTDVIDTTKAVKRRYSRPKLEIDMKDTQLEDSCKTNGIGEHVKLQKRRKVSGDQTDLRMETVVTKEPKKRTSPAKRAPKSTSIEKKTAKRKLESNTGGPKAKKSLVESIATEDPRLKNVAAVADEPPTTKPKTKSALLLDNLIRKNSIDRVDSKGYAPDTKLNPAELFLSPDENVSQSCSKKTLNINNNVVDNASTPAPVNGVQPNTIAAVSQLIGKKLASKNACKVEKVDSKVTHNIKSVLKTPLPKLEDDLKSTIGSETCIEKLADTPTDRKESSVIQEAKEVSKEKCEKLVEKEKPAKAQPQSKVDAVEPQKSEDREVENKAIEAKVNKRSKLANGDMKAKNVEKVVKLLVSKRPAIKADEATTVVEEACSANDSRLDRTARCWARMRHESGDSVARGDCVLLRASVARAQPYVARVASLWQNPDDGECVPRHWGRGAATAWCAATAVDCGARIALRGAIRQPRQNPDDGEMMVSLVWYYRPEHTERGRQPSDAPDEVFAYRKRLKAAEEGITIVPSIVPPLPAGEVNPAFAPNDSKLPPSVSPELVLFCRKIYDFRSKKIHVPNK</sequence>
<evidence type="ECO:0000256" key="1">
    <source>
        <dbReference type="SAM" id="MobiDB-lite"/>
    </source>
</evidence>
<feature type="compositionally biased region" description="Basic and acidic residues" evidence="1">
    <location>
        <begin position="345"/>
        <end position="356"/>
    </location>
</feature>
<dbReference type="InterPro" id="IPR043151">
    <property type="entry name" value="BAH_sf"/>
</dbReference>
<feature type="region of interest" description="Disordered" evidence="1">
    <location>
        <begin position="1"/>
        <end position="33"/>
    </location>
</feature>
<evidence type="ECO:0000259" key="2">
    <source>
        <dbReference type="PROSITE" id="PS51038"/>
    </source>
</evidence>
<evidence type="ECO:0000313" key="3">
    <source>
        <dbReference type="EMBL" id="CAH0400103.1"/>
    </source>
</evidence>
<feature type="region of interest" description="Disordered" evidence="1">
    <location>
        <begin position="585"/>
        <end position="612"/>
    </location>
</feature>
<dbReference type="Gene3D" id="2.30.30.490">
    <property type="match status" value="1"/>
</dbReference>
<evidence type="ECO:0000313" key="4">
    <source>
        <dbReference type="Proteomes" id="UP001153292"/>
    </source>
</evidence>
<name>A0ABN8AVE8_CHISP</name>
<accession>A0ABN8AVE8</accession>
<gene>
    <name evidence="3" type="ORF">CHILSU_LOCUS3285</name>
</gene>
<feature type="compositionally biased region" description="Pro residues" evidence="1">
    <location>
        <begin position="168"/>
        <end position="177"/>
    </location>
</feature>
<feature type="compositionally biased region" description="Basic and acidic residues" evidence="1">
    <location>
        <begin position="599"/>
        <end position="612"/>
    </location>
</feature>
<dbReference type="PANTHER" id="PTHR46576:SF1">
    <property type="entry name" value="BROMO ADJACENT HOMOLOGY DOMAIN-CONTAINING 1 PROTEIN"/>
    <property type="match status" value="1"/>
</dbReference>
<feature type="compositionally biased region" description="Basic and acidic residues" evidence="1">
    <location>
        <begin position="372"/>
        <end position="383"/>
    </location>
</feature>
<dbReference type="PANTHER" id="PTHR46576">
    <property type="entry name" value="BROMO ADJACENT HOMOLOGY DOMAIN-CONTAINING 1 PROTEIN"/>
    <property type="match status" value="1"/>
</dbReference>
<dbReference type="PROSITE" id="PS51038">
    <property type="entry name" value="BAH"/>
    <property type="match status" value="1"/>
</dbReference>
<feature type="region of interest" description="Disordered" evidence="1">
    <location>
        <begin position="111"/>
        <end position="147"/>
    </location>
</feature>
<dbReference type="Proteomes" id="UP001153292">
    <property type="component" value="Chromosome 16"/>
</dbReference>
<dbReference type="InterPro" id="IPR001025">
    <property type="entry name" value="BAH_dom"/>
</dbReference>
<keyword evidence="4" id="KW-1185">Reference proteome</keyword>
<feature type="region of interest" description="Disordered" evidence="1">
    <location>
        <begin position="334"/>
        <end position="399"/>
    </location>
</feature>
<dbReference type="EMBL" id="OU963909">
    <property type="protein sequence ID" value="CAH0400103.1"/>
    <property type="molecule type" value="Genomic_DNA"/>
</dbReference>